<dbReference type="Pfam" id="PF00092">
    <property type="entry name" value="VWA"/>
    <property type="match status" value="1"/>
</dbReference>
<dbReference type="EMBL" id="JBHSWU010000006">
    <property type="protein sequence ID" value="MFC6723185.1"/>
    <property type="molecule type" value="Genomic_DNA"/>
</dbReference>
<dbReference type="InterPro" id="IPR052229">
    <property type="entry name" value="Collagen-VI/PIF"/>
</dbReference>
<gene>
    <name evidence="3" type="ORF">ACFQE1_02010</name>
</gene>
<comment type="caution">
    <text evidence="3">The sequence shown here is derived from an EMBL/GenBank/DDBJ whole genome shotgun (WGS) entry which is preliminary data.</text>
</comment>
<reference evidence="3 4" key="1">
    <citation type="journal article" date="2019" name="Int. J. Syst. Evol. Microbiol.">
        <title>The Global Catalogue of Microorganisms (GCM) 10K type strain sequencing project: providing services to taxonomists for standard genome sequencing and annotation.</title>
        <authorList>
            <consortium name="The Broad Institute Genomics Platform"/>
            <consortium name="The Broad Institute Genome Sequencing Center for Infectious Disease"/>
            <person name="Wu L."/>
            <person name="Ma J."/>
        </authorList>
    </citation>
    <scope>NUCLEOTIDE SEQUENCE [LARGE SCALE GENOMIC DNA]</scope>
    <source>
        <strain evidence="3 4">NBRC 111368</strain>
    </source>
</reference>
<dbReference type="InterPro" id="IPR055713">
    <property type="entry name" value="DUF7289"/>
</dbReference>
<organism evidence="3 4">
    <name type="scientific">Halobium palmae</name>
    <dbReference type="NCBI Taxonomy" id="1776492"/>
    <lineage>
        <taxon>Archaea</taxon>
        <taxon>Methanobacteriati</taxon>
        <taxon>Methanobacteriota</taxon>
        <taxon>Stenosarchaea group</taxon>
        <taxon>Halobacteria</taxon>
        <taxon>Halobacteriales</taxon>
        <taxon>Haloferacaceae</taxon>
        <taxon>Halobium</taxon>
    </lineage>
</organism>
<evidence type="ECO:0000256" key="1">
    <source>
        <dbReference type="SAM" id="Phobius"/>
    </source>
</evidence>
<dbReference type="PANTHER" id="PTHR22588">
    <property type="entry name" value="VWFA DOMAIN-CONTAINING PROTEIN"/>
    <property type="match status" value="1"/>
</dbReference>
<dbReference type="CDD" id="cd00198">
    <property type="entry name" value="vWFA"/>
    <property type="match status" value="1"/>
</dbReference>
<evidence type="ECO:0000259" key="2">
    <source>
        <dbReference type="PROSITE" id="PS50234"/>
    </source>
</evidence>
<keyword evidence="4" id="KW-1185">Reference proteome</keyword>
<name>A0ABD5RV96_9EURY</name>
<keyword evidence="1" id="KW-0472">Membrane</keyword>
<dbReference type="Pfam" id="PF23960">
    <property type="entry name" value="DUF7289"/>
    <property type="match status" value="1"/>
</dbReference>
<keyword evidence="1" id="KW-1133">Transmembrane helix</keyword>
<keyword evidence="1" id="KW-0812">Transmembrane</keyword>
<proteinExistence type="predicted"/>
<accession>A0ABD5RV96</accession>
<dbReference type="SMART" id="SM00327">
    <property type="entry name" value="VWA"/>
    <property type="match status" value="1"/>
</dbReference>
<evidence type="ECO:0000313" key="4">
    <source>
        <dbReference type="Proteomes" id="UP001596328"/>
    </source>
</evidence>
<dbReference type="Gene3D" id="3.40.50.410">
    <property type="entry name" value="von Willebrand factor, type A domain"/>
    <property type="match status" value="1"/>
</dbReference>
<feature type="domain" description="VWFA" evidence="2">
    <location>
        <begin position="333"/>
        <end position="530"/>
    </location>
</feature>
<dbReference type="InterPro" id="IPR002035">
    <property type="entry name" value="VWF_A"/>
</dbReference>
<dbReference type="InterPro" id="IPR036465">
    <property type="entry name" value="vWFA_dom_sf"/>
</dbReference>
<dbReference type="SUPFAM" id="SSF53300">
    <property type="entry name" value="vWA-like"/>
    <property type="match status" value="1"/>
</dbReference>
<dbReference type="Proteomes" id="UP001596328">
    <property type="component" value="Unassembled WGS sequence"/>
</dbReference>
<sequence length="751" mass="79817">MNGPGFVDDRRGVSEVVGYVLLVGMTAVGVSLIVLAGSAMLADVQGQTTDEATELAVHELEGRFQALTKPGVDSTEVTFGDRGPREVTVVDNRTGGHIRVTVEDDGTYCRATVPLSSVRYEDSKGQLVGYEAGGIFIKSSESSSSTVRSPPSLVTDNGTVDVTVINVSGRYRGGTAVVRKDAALSRNQSAEIEADLFNSSTSRNCRRPDNVTIEVKSDFYDAWAEYLESETGTSAATTDSNSTARVRLGSTWLPAAANDSENQVVNLTRATGSCSAAQLRRGCVVSDGSRDQIKVDKSVGNRYTALAEPLGSGAEVTSVRTVKGKVAYRPALDVVFVIDESGSMAYNANTEVAGCEAGGSDPGCQSKREAAQVASKGFVEQLNESKDRVGFVGYDTQARYIRVDGEYYFTDDFSDSGAKATIDQFDQGGGTASNTGVQKANALFSLKGNASKKRVMILLSDGQNSDAADDERLYDAAREARDDGVVVYTVGFGSEDSIDSDVLRKTATITGGKYYYADDAGRLDAVFDEIFAKISDSKVVVHHPVTMQTTVGGTTYQPTYADSNTSYIANVTEDGNTALNINDPAAPSPYSFSTSAEDGSLVSMTTTEYQCEEYRLTGQTVVNTSATPNQTYQRVSCAPGGIDASSGRTVEPSAVSIYLDGEDASGLLSKSSGWWQEEMAETLEGHLTDPAEGDTVRFDLQSNQAVVVFQFPSGEDSYNRIVVLYEIGADADSSVTSVVDVRVVSAHVGDE</sequence>
<evidence type="ECO:0000313" key="3">
    <source>
        <dbReference type="EMBL" id="MFC6723185.1"/>
    </source>
</evidence>
<dbReference type="PROSITE" id="PS50234">
    <property type="entry name" value="VWFA"/>
    <property type="match status" value="1"/>
</dbReference>
<feature type="transmembrane region" description="Helical" evidence="1">
    <location>
        <begin position="16"/>
        <end position="41"/>
    </location>
</feature>
<protein>
    <submittedName>
        <fullName evidence="3">VWA domain-containing protein</fullName>
    </submittedName>
</protein>
<dbReference type="AlphaFoldDB" id="A0ABD5RV96"/>
<dbReference type="PANTHER" id="PTHR22588:SF3">
    <property type="entry name" value="VWFA DOMAIN-CONTAINING PROTEIN"/>
    <property type="match status" value="1"/>
</dbReference>